<evidence type="ECO:0000313" key="1">
    <source>
        <dbReference type="Proteomes" id="UP000515160"/>
    </source>
</evidence>
<dbReference type="Proteomes" id="UP000515160">
    <property type="component" value="Chromosome 2R"/>
</dbReference>
<protein>
    <submittedName>
        <fullName evidence="2">Uncharacterized protein LOC127565804</fullName>
    </submittedName>
</protein>
<sequence length="149" mass="16761">MISQLIDGQQNQWDELLAEITLAINSSVFESTGYSPAFLVQGRQPRLPGGLYDEVTPEDPGELEDHGNKAKRLQEIFTIVRGDLDQASHDQSRHYNLRRRQWRPTLGGKVLLRQHHLSNAADGFAANLAPKFDGPYVVKKFIAANIVRL</sequence>
<dbReference type="RefSeq" id="XP_051862315.1">
    <property type="nucleotide sequence ID" value="XM_052006355.1"/>
</dbReference>
<dbReference type="GO" id="GO:0003676">
    <property type="term" value="F:nucleic acid binding"/>
    <property type="evidence" value="ECO:0007669"/>
    <property type="project" value="InterPro"/>
</dbReference>
<evidence type="ECO:0000313" key="2">
    <source>
        <dbReference type="RefSeq" id="XP_051862315.1"/>
    </source>
</evidence>
<keyword evidence="1" id="KW-1185">Reference proteome</keyword>
<proteinExistence type="predicted"/>
<accession>A0A9C6WCB8</accession>
<dbReference type="Gene3D" id="3.30.420.10">
    <property type="entry name" value="Ribonuclease H-like superfamily/Ribonuclease H"/>
    <property type="match status" value="1"/>
</dbReference>
<dbReference type="GeneID" id="127565804"/>
<dbReference type="InterPro" id="IPR036397">
    <property type="entry name" value="RNaseH_sf"/>
</dbReference>
<name>A0A9C6WCB8_DROAB</name>
<reference evidence="2" key="1">
    <citation type="submission" date="2025-08" db="UniProtKB">
        <authorList>
            <consortium name="RefSeq"/>
        </authorList>
    </citation>
    <scope>IDENTIFICATION</scope>
    <source>
        <strain evidence="2">15112-1751.03</strain>
        <tissue evidence="2">Whole Adult</tissue>
    </source>
</reference>
<organism evidence="1 2">
    <name type="scientific">Drosophila albomicans</name>
    <name type="common">Fruit fly</name>
    <dbReference type="NCBI Taxonomy" id="7291"/>
    <lineage>
        <taxon>Eukaryota</taxon>
        <taxon>Metazoa</taxon>
        <taxon>Ecdysozoa</taxon>
        <taxon>Arthropoda</taxon>
        <taxon>Hexapoda</taxon>
        <taxon>Insecta</taxon>
        <taxon>Pterygota</taxon>
        <taxon>Neoptera</taxon>
        <taxon>Endopterygota</taxon>
        <taxon>Diptera</taxon>
        <taxon>Brachycera</taxon>
        <taxon>Muscomorpha</taxon>
        <taxon>Ephydroidea</taxon>
        <taxon>Drosophilidae</taxon>
        <taxon>Drosophila</taxon>
    </lineage>
</organism>
<dbReference type="AlphaFoldDB" id="A0A9C6WCB8"/>
<gene>
    <name evidence="2" type="primary">LOC127565804</name>
</gene>
<dbReference type="OrthoDB" id="10060729at2759"/>